<reference evidence="12 13" key="1">
    <citation type="submission" date="2013-06" db="EMBL/GenBank/DDBJ databases">
        <authorList>
            <person name="Weinstock G."/>
            <person name="Sodergren E."/>
            <person name="Clifton S."/>
            <person name="Fulton L."/>
            <person name="Fulton B."/>
            <person name="Courtney L."/>
            <person name="Fronick C."/>
            <person name="Harrison M."/>
            <person name="Strong C."/>
            <person name="Farmer C."/>
            <person name="Delahaunty K."/>
            <person name="Markovic C."/>
            <person name="Hall O."/>
            <person name="Minx P."/>
            <person name="Tomlinson C."/>
            <person name="Mitreva M."/>
            <person name="Nelson J."/>
            <person name="Hou S."/>
            <person name="Wollam A."/>
            <person name="Pepin K.H."/>
            <person name="Johnson M."/>
            <person name="Bhonagiri V."/>
            <person name="Nash W.E."/>
            <person name="Warren W."/>
            <person name="Chinwalla A."/>
            <person name="Mardis E.R."/>
            <person name="Wilson R.K."/>
        </authorList>
    </citation>
    <scope>NUCLEOTIDE SEQUENCE [LARGE SCALE GENOMIC DNA]</scope>
    <source>
        <strain evidence="12 13">ATCC 51271</strain>
    </source>
</reference>
<gene>
    <name evidence="9" type="primary">rnc</name>
    <name evidence="12" type="ORF">GCWU0000282_000383</name>
</gene>
<dbReference type="SMART" id="SM00358">
    <property type="entry name" value="DSRM"/>
    <property type="match status" value="1"/>
</dbReference>
<feature type="binding site" evidence="9">
    <location>
        <position position="134"/>
    </location>
    <ligand>
        <name>Mg(2+)</name>
        <dbReference type="ChEBI" id="CHEBI:18420"/>
    </ligand>
</feature>
<feature type="binding site" evidence="9">
    <location>
        <position position="58"/>
    </location>
    <ligand>
        <name>Mg(2+)</name>
        <dbReference type="ChEBI" id="CHEBI:18420"/>
    </ligand>
</feature>
<dbReference type="SMART" id="SM00535">
    <property type="entry name" value="RIBOc"/>
    <property type="match status" value="1"/>
</dbReference>
<name>V2Y8H9_9FIRM</name>
<sequence>MKGDKSLSLFIKPEKAEKIEQTIGYAFKNRKFLTNAFSHSSFVNEKHLSKSDCNERMEFLGDAVLELVTSEFLFNGHKDMQEGELTKLRARLVCEPALAYSAREIGLSDYLLLGHGEAITGGRNRDSILSDAMEALIGAIYLDGGLTNAKEFIEKHVLNDIEHKKLFFDSKTIFQEMVQSDNMGTISYKLLAEYGPDHDKKFKEAVYIGEKEYGVGEGHTKKAAEQVAAYNGILKLKAESAEGGLCT</sequence>
<keyword evidence="9" id="KW-0699">rRNA-binding</keyword>
<evidence type="ECO:0000256" key="2">
    <source>
        <dbReference type="ARBA" id="ARBA00010183"/>
    </source>
</evidence>
<comment type="function">
    <text evidence="9">Digests double-stranded RNA. Involved in the processing of primary rRNA transcript to yield the immediate precursors to the large and small rRNAs (23S and 16S). Processes some mRNAs, and tRNAs when they are encoded in the rRNA operon. Processes pre-crRNA and tracrRNA of type II CRISPR loci if present in the organism.</text>
</comment>
<dbReference type="PANTHER" id="PTHR11207">
    <property type="entry name" value="RIBONUCLEASE III"/>
    <property type="match status" value="1"/>
</dbReference>
<evidence type="ECO:0000256" key="9">
    <source>
        <dbReference type="HAMAP-Rule" id="MF_00104"/>
    </source>
</evidence>
<dbReference type="GO" id="GO:0006397">
    <property type="term" value="P:mRNA processing"/>
    <property type="evidence" value="ECO:0007669"/>
    <property type="project" value="UniProtKB-UniRule"/>
</dbReference>
<dbReference type="CDD" id="cd10845">
    <property type="entry name" value="DSRM_RNAse_III_family"/>
    <property type="match status" value="1"/>
</dbReference>
<evidence type="ECO:0000259" key="11">
    <source>
        <dbReference type="PROSITE" id="PS50142"/>
    </source>
</evidence>
<comment type="catalytic activity">
    <reaction evidence="1 9">
        <text>Endonucleolytic cleavage to 5'-phosphomonoester.</text>
        <dbReference type="EC" id="3.1.26.3"/>
    </reaction>
</comment>
<evidence type="ECO:0000313" key="12">
    <source>
        <dbReference type="EMBL" id="ESL04412.1"/>
    </source>
</evidence>
<dbReference type="GO" id="GO:0005737">
    <property type="term" value="C:cytoplasm"/>
    <property type="evidence" value="ECO:0007669"/>
    <property type="project" value="UniProtKB-SubCell"/>
</dbReference>
<dbReference type="PANTHER" id="PTHR11207:SF0">
    <property type="entry name" value="RIBONUCLEASE 3"/>
    <property type="match status" value="1"/>
</dbReference>
<protein>
    <recommendedName>
        <fullName evidence="9">Ribonuclease 3</fullName>
        <ecNumber evidence="9">3.1.26.3</ecNumber>
    </recommendedName>
    <alternativeName>
        <fullName evidence="9">Ribonuclease III</fullName>
        <shortName evidence="9">RNase III</shortName>
    </alternativeName>
</protein>
<keyword evidence="4 9" id="KW-0507">mRNA processing</keyword>
<dbReference type="InterPro" id="IPR014720">
    <property type="entry name" value="dsRBD_dom"/>
</dbReference>
<comment type="cofactor">
    <cofactor evidence="9">
        <name>Mg(2+)</name>
        <dbReference type="ChEBI" id="CHEBI:18420"/>
    </cofactor>
</comment>
<dbReference type="SUPFAM" id="SSF54768">
    <property type="entry name" value="dsRNA-binding domain-like"/>
    <property type="match status" value="1"/>
</dbReference>
<dbReference type="eggNOG" id="COG0571">
    <property type="taxonomic scope" value="Bacteria"/>
</dbReference>
<dbReference type="GO" id="GO:0003725">
    <property type="term" value="F:double-stranded RNA binding"/>
    <property type="evidence" value="ECO:0007669"/>
    <property type="project" value="TreeGrafter"/>
</dbReference>
<keyword evidence="5 9" id="KW-0540">Nuclease</keyword>
<comment type="caution">
    <text evidence="12">The sequence shown here is derived from an EMBL/GenBank/DDBJ whole genome shotgun (WGS) entry which is preliminary data.</text>
</comment>
<keyword evidence="9" id="KW-0460">Magnesium</keyword>
<keyword evidence="13" id="KW-1185">Reference proteome</keyword>
<keyword evidence="3 9" id="KW-0698">rRNA processing</keyword>
<keyword evidence="7 9" id="KW-0378">Hydrolase</keyword>
<keyword evidence="8 9" id="KW-0694">RNA-binding</keyword>
<dbReference type="EMBL" id="ACIL03000004">
    <property type="protein sequence ID" value="ESL04412.1"/>
    <property type="molecule type" value="Genomic_DNA"/>
</dbReference>
<dbReference type="PROSITE" id="PS50137">
    <property type="entry name" value="DS_RBD"/>
    <property type="match status" value="1"/>
</dbReference>
<dbReference type="NCBIfam" id="TIGR02191">
    <property type="entry name" value="RNaseIII"/>
    <property type="match status" value="1"/>
</dbReference>
<dbReference type="PROSITE" id="PS00517">
    <property type="entry name" value="RNASE_3_1"/>
    <property type="match status" value="1"/>
</dbReference>
<comment type="subunit">
    <text evidence="9">Homodimer.</text>
</comment>
<feature type="domain" description="RNase III" evidence="11">
    <location>
        <begin position="16"/>
        <end position="145"/>
    </location>
</feature>
<dbReference type="STRING" id="592026.GCWU0000282_000383"/>
<evidence type="ECO:0000256" key="8">
    <source>
        <dbReference type="ARBA" id="ARBA00022884"/>
    </source>
</evidence>
<keyword evidence="9" id="KW-0819">tRNA processing</keyword>
<evidence type="ECO:0000256" key="6">
    <source>
        <dbReference type="ARBA" id="ARBA00022759"/>
    </source>
</evidence>
<keyword evidence="9" id="KW-0963">Cytoplasm</keyword>
<dbReference type="HAMAP" id="MF_00104">
    <property type="entry name" value="RNase_III"/>
    <property type="match status" value="1"/>
</dbReference>
<dbReference type="GO" id="GO:0004525">
    <property type="term" value="F:ribonuclease III activity"/>
    <property type="evidence" value="ECO:0007669"/>
    <property type="project" value="UniProtKB-UniRule"/>
</dbReference>
<evidence type="ECO:0000256" key="1">
    <source>
        <dbReference type="ARBA" id="ARBA00000109"/>
    </source>
</evidence>
<evidence type="ECO:0000313" key="13">
    <source>
        <dbReference type="Proteomes" id="UP000018227"/>
    </source>
</evidence>
<keyword evidence="6 9" id="KW-0255">Endonuclease</keyword>
<dbReference type="Pfam" id="PF00035">
    <property type="entry name" value="dsrm"/>
    <property type="match status" value="1"/>
</dbReference>
<dbReference type="AlphaFoldDB" id="V2Y8H9"/>
<dbReference type="Gene3D" id="3.30.160.20">
    <property type="match status" value="1"/>
</dbReference>
<dbReference type="SUPFAM" id="SSF69065">
    <property type="entry name" value="RNase III domain-like"/>
    <property type="match status" value="1"/>
</dbReference>
<dbReference type="CDD" id="cd00593">
    <property type="entry name" value="RIBOc"/>
    <property type="match status" value="1"/>
</dbReference>
<comment type="similarity">
    <text evidence="2">Belongs to the ribonuclease III family.</text>
</comment>
<dbReference type="FunFam" id="1.10.1520.10:FF:000001">
    <property type="entry name" value="Ribonuclease 3"/>
    <property type="match status" value="1"/>
</dbReference>
<dbReference type="GO" id="GO:0006364">
    <property type="term" value="P:rRNA processing"/>
    <property type="evidence" value="ECO:0007669"/>
    <property type="project" value="UniProtKB-UniRule"/>
</dbReference>
<dbReference type="GO" id="GO:0010468">
    <property type="term" value="P:regulation of gene expression"/>
    <property type="evidence" value="ECO:0007669"/>
    <property type="project" value="TreeGrafter"/>
</dbReference>
<feature type="active site" evidence="9">
    <location>
        <position position="134"/>
    </location>
</feature>
<organism evidence="12 13">
    <name type="scientific">Catonella morbi ATCC 51271</name>
    <dbReference type="NCBI Taxonomy" id="592026"/>
    <lineage>
        <taxon>Bacteria</taxon>
        <taxon>Bacillati</taxon>
        <taxon>Bacillota</taxon>
        <taxon>Clostridia</taxon>
        <taxon>Lachnospirales</taxon>
        <taxon>Lachnospiraceae</taxon>
        <taxon>Catonella</taxon>
    </lineage>
</organism>
<evidence type="ECO:0000256" key="5">
    <source>
        <dbReference type="ARBA" id="ARBA00022722"/>
    </source>
</evidence>
<dbReference type="GO" id="GO:0046872">
    <property type="term" value="F:metal ion binding"/>
    <property type="evidence" value="ECO:0007669"/>
    <property type="project" value="UniProtKB-KW"/>
</dbReference>
<dbReference type="Pfam" id="PF14622">
    <property type="entry name" value="Ribonucleas_3_3"/>
    <property type="match status" value="1"/>
</dbReference>
<dbReference type="GO" id="GO:0019843">
    <property type="term" value="F:rRNA binding"/>
    <property type="evidence" value="ECO:0007669"/>
    <property type="project" value="UniProtKB-KW"/>
</dbReference>
<dbReference type="InterPro" id="IPR011907">
    <property type="entry name" value="RNase_III"/>
</dbReference>
<evidence type="ECO:0000259" key="10">
    <source>
        <dbReference type="PROSITE" id="PS50137"/>
    </source>
</evidence>
<evidence type="ECO:0000256" key="4">
    <source>
        <dbReference type="ARBA" id="ARBA00022664"/>
    </source>
</evidence>
<dbReference type="Gene3D" id="1.10.1520.10">
    <property type="entry name" value="Ribonuclease III domain"/>
    <property type="match status" value="1"/>
</dbReference>
<dbReference type="HOGENOM" id="CLU_000907_1_3_9"/>
<evidence type="ECO:0000256" key="3">
    <source>
        <dbReference type="ARBA" id="ARBA00022552"/>
    </source>
</evidence>
<dbReference type="InterPro" id="IPR036389">
    <property type="entry name" value="RNase_III_sf"/>
</dbReference>
<dbReference type="GO" id="GO:0008033">
    <property type="term" value="P:tRNA processing"/>
    <property type="evidence" value="ECO:0007669"/>
    <property type="project" value="UniProtKB-KW"/>
</dbReference>
<accession>V2Y8H9</accession>
<feature type="domain" description="DRBM" evidence="10">
    <location>
        <begin position="169"/>
        <end position="238"/>
    </location>
</feature>
<dbReference type="Proteomes" id="UP000018227">
    <property type="component" value="Unassembled WGS sequence"/>
</dbReference>
<dbReference type="InterPro" id="IPR000999">
    <property type="entry name" value="RNase_III_dom"/>
</dbReference>
<evidence type="ECO:0000256" key="7">
    <source>
        <dbReference type="ARBA" id="ARBA00022801"/>
    </source>
</evidence>
<dbReference type="PROSITE" id="PS50142">
    <property type="entry name" value="RNASE_3_2"/>
    <property type="match status" value="1"/>
</dbReference>
<feature type="binding site" evidence="9">
    <location>
        <position position="131"/>
    </location>
    <ligand>
        <name>Mg(2+)</name>
        <dbReference type="ChEBI" id="CHEBI:18420"/>
    </ligand>
</feature>
<keyword evidence="9" id="KW-0479">Metal-binding</keyword>
<proteinExistence type="inferred from homology"/>
<dbReference type="EC" id="3.1.26.3" evidence="9"/>
<comment type="subcellular location">
    <subcellularLocation>
        <location evidence="9">Cytoplasm</location>
    </subcellularLocation>
</comment>
<feature type="active site" evidence="9">
    <location>
        <position position="62"/>
    </location>
</feature>